<dbReference type="AlphaFoldDB" id="A0A4R6BIX5"/>
<dbReference type="RefSeq" id="WP_133430344.1">
    <property type="nucleotide sequence ID" value="NZ_BMCC01000001.1"/>
</dbReference>
<organism evidence="1 2">
    <name type="scientific">Macrococcus hajekii</name>
    <dbReference type="NCBI Taxonomy" id="198482"/>
    <lineage>
        <taxon>Bacteria</taxon>
        <taxon>Bacillati</taxon>
        <taxon>Bacillota</taxon>
        <taxon>Bacilli</taxon>
        <taxon>Bacillales</taxon>
        <taxon>Staphylococcaceae</taxon>
        <taxon>Macrococcus</taxon>
    </lineage>
</organism>
<sequence length="167" mass="19519">MKRIMIIGSGGSGKSTLARKLGIQLNLPVHHLDAHMWKRDWQLSSREEQKSIQQKLMQGDEWIIDGNYSGTMDVRLNEADTVIFLDISKRICIYQAIRRYWHNRGVVRPDMAEGCTEKLDLEFLSWIWNFPQNKKPGIMQKLNQLPSDQQLIILKSPRQIEKFIQSL</sequence>
<dbReference type="InterPro" id="IPR052922">
    <property type="entry name" value="Cytidylate_Kinase-2"/>
</dbReference>
<evidence type="ECO:0000313" key="1">
    <source>
        <dbReference type="EMBL" id="TDM01622.1"/>
    </source>
</evidence>
<dbReference type="Gene3D" id="3.40.50.300">
    <property type="entry name" value="P-loop containing nucleotide triphosphate hydrolases"/>
    <property type="match status" value="1"/>
</dbReference>
<protein>
    <submittedName>
        <fullName evidence="1">DNA topology modulation protein</fullName>
    </submittedName>
</protein>
<dbReference type="PANTHER" id="PTHR37816">
    <property type="entry name" value="YALI0E33011P"/>
    <property type="match status" value="1"/>
</dbReference>
<dbReference type="NCBIfam" id="NF005994">
    <property type="entry name" value="PRK08118.1"/>
    <property type="match status" value="1"/>
</dbReference>
<keyword evidence="2" id="KW-1185">Reference proteome</keyword>
<reference evidence="1 2" key="1">
    <citation type="submission" date="2019-01" db="EMBL/GenBank/DDBJ databases">
        <title>Draft genome sequences of the type strains of six Macrococcus species.</title>
        <authorList>
            <person name="Mazhar S."/>
            <person name="Altermann E."/>
            <person name="Hill C."/>
            <person name="Mcauliffe O."/>
        </authorList>
    </citation>
    <scope>NUCLEOTIDE SEQUENCE [LARGE SCALE GENOMIC DNA]</scope>
    <source>
        <strain evidence="1 2">CCM4809</strain>
    </source>
</reference>
<gene>
    <name evidence="1" type="ORF">ERX37_09010</name>
</gene>
<comment type="caution">
    <text evidence="1">The sequence shown here is derived from an EMBL/GenBank/DDBJ whole genome shotgun (WGS) entry which is preliminary data.</text>
</comment>
<dbReference type="SUPFAM" id="SSF52540">
    <property type="entry name" value="P-loop containing nucleoside triphosphate hydrolases"/>
    <property type="match status" value="1"/>
</dbReference>
<name>A0A4R6BIX5_9STAP</name>
<proteinExistence type="predicted"/>
<evidence type="ECO:0000313" key="2">
    <source>
        <dbReference type="Proteomes" id="UP000295328"/>
    </source>
</evidence>
<dbReference type="Proteomes" id="UP000295328">
    <property type="component" value="Unassembled WGS sequence"/>
</dbReference>
<accession>A0A4R6BIX5</accession>
<dbReference type="InterPro" id="IPR027417">
    <property type="entry name" value="P-loop_NTPase"/>
</dbReference>
<dbReference type="OrthoDB" id="1201990at2"/>
<dbReference type="PANTHER" id="PTHR37816:SF3">
    <property type="entry name" value="MODULATES DNA TOPOLOGY"/>
    <property type="match status" value="1"/>
</dbReference>
<dbReference type="EMBL" id="SCWE01000003">
    <property type="protein sequence ID" value="TDM01622.1"/>
    <property type="molecule type" value="Genomic_DNA"/>
</dbReference>